<dbReference type="Gene3D" id="2.170.120.40">
    <property type="entry name" value="YbbR-like domain"/>
    <property type="match status" value="2"/>
</dbReference>
<comment type="caution">
    <text evidence="1">The sequence shown here is derived from an EMBL/GenBank/DDBJ whole genome shotgun (WGS) entry which is preliminary data.</text>
</comment>
<organism evidence="1 2">
    <name type="scientific">Ruminiclostridium sufflavum DSM 19573</name>
    <dbReference type="NCBI Taxonomy" id="1121337"/>
    <lineage>
        <taxon>Bacteria</taxon>
        <taxon>Bacillati</taxon>
        <taxon>Bacillota</taxon>
        <taxon>Clostridia</taxon>
        <taxon>Eubacteriales</taxon>
        <taxon>Oscillospiraceae</taxon>
        <taxon>Ruminiclostridium</taxon>
    </lineage>
</organism>
<dbReference type="RefSeq" id="WP_110462264.1">
    <property type="nucleotide sequence ID" value="NZ_QKMR01000012.1"/>
</dbReference>
<accession>A0A318XJE9</accession>
<evidence type="ECO:0000313" key="1">
    <source>
        <dbReference type="EMBL" id="PYG87330.1"/>
    </source>
</evidence>
<dbReference type="PANTHER" id="PTHR37804">
    <property type="entry name" value="CDAA REGULATORY PROTEIN CDAR"/>
    <property type="match status" value="1"/>
</dbReference>
<dbReference type="PANTHER" id="PTHR37804:SF1">
    <property type="entry name" value="CDAA REGULATORY PROTEIN CDAR"/>
    <property type="match status" value="1"/>
</dbReference>
<reference evidence="1 2" key="1">
    <citation type="submission" date="2018-06" db="EMBL/GenBank/DDBJ databases">
        <title>Genomic Encyclopedia of Type Strains, Phase I: the one thousand microbial genomes (KMG-I) project.</title>
        <authorList>
            <person name="Kyrpides N."/>
        </authorList>
    </citation>
    <scope>NUCLEOTIDE SEQUENCE [LARGE SCALE GENOMIC DNA]</scope>
    <source>
        <strain evidence="1 2">DSM 19573</strain>
    </source>
</reference>
<name>A0A318XJE9_9FIRM</name>
<gene>
    <name evidence="1" type="ORF">LY28_02238</name>
</gene>
<protein>
    <submittedName>
        <fullName evidence="1">YbbR domain-containing protein</fullName>
    </submittedName>
</protein>
<dbReference type="Pfam" id="PF07949">
    <property type="entry name" value="YbbR"/>
    <property type="match status" value="2"/>
</dbReference>
<dbReference type="Proteomes" id="UP000248132">
    <property type="component" value="Unassembled WGS sequence"/>
</dbReference>
<dbReference type="InterPro" id="IPR053154">
    <property type="entry name" value="c-di-AMP_regulator"/>
</dbReference>
<dbReference type="AlphaFoldDB" id="A0A318XJE9"/>
<dbReference type="InterPro" id="IPR012505">
    <property type="entry name" value="YbbR"/>
</dbReference>
<evidence type="ECO:0000313" key="2">
    <source>
        <dbReference type="Proteomes" id="UP000248132"/>
    </source>
</evidence>
<sequence length="404" mass="44218">MKEYLKKDLTYKILSIVFAVLLWFAVNPVKTGYYTVPINVINEESLKTYGLVLNTNTFSKYATVMVRERADILDAIKDEDFEVTLDLSKVKTVEDRVVALNAPVYMGRENLSENSIDIKVKTVELDLGKIEENPFVVQVETSGELASGYEIISKKADPDTVKIEALDSVIANVGSVKTYIDISGLDRDLQIQKKCRVYNKNGEEMPELSKDLSVTVSIEIGKRVPVVPITEGEPNKDFVEGTSTVNPESILLTEIDGKADTLSQVNEVSTVPISLENATQTFTKQALLQVPDGVKLVGSSREVSVTVEIIPLVEQSLLIPSKNITIIGKADDSSLNYELAESVTVKLKGKTEDLSKVKVTDLIPSIDVEGLEEGTHDVALAVILPNGVTQVEKVSVSVKISKAE</sequence>
<dbReference type="Gene3D" id="2.170.120.30">
    <property type="match status" value="2"/>
</dbReference>
<dbReference type="OrthoDB" id="2111604at2"/>
<proteinExistence type="predicted"/>
<keyword evidence="2" id="KW-1185">Reference proteome</keyword>
<dbReference type="EMBL" id="QKMR01000012">
    <property type="protein sequence ID" value="PYG87330.1"/>
    <property type="molecule type" value="Genomic_DNA"/>
</dbReference>